<dbReference type="EMBL" id="QEIN01000063">
    <property type="protein sequence ID" value="RCV59332.1"/>
    <property type="molecule type" value="Genomic_DNA"/>
</dbReference>
<dbReference type="Proteomes" id="UP000253318">
    <property type="component" value="Unassembled WGS sequence"/>
</dbReference>
<sequence>MTTELAFVRSLPPDTLRRNQLNHHAVAEQLRRHVGEWALVTTSRTRKGAHEAARRIRLGLHAAYLPAYSHDAEVRTSEAGVHQVWARRRVSVR</sequence>
<protein>
    <submittedName>
        <fullName evidence="1">Uncharacterized protein</fullName>
    </submittedName>
</protein>
<proteinExistence type="predicted"/>
<name>A0A368T6R6_9ACTN</name>
<keyword evidence="2" id="KW-1185">Reference proteome</keyword>
<dbReference type="AlphaFoldDB" id="A0A368T6R6"/>
<evidence type="ECO:0000313" key="1">
    <source>
        <dbReference type="EMBL" id="RCV59332.1"/>
    </source>
</evidence>
<gene>
    <name evidence="1" type="ORF">DEF24_10190</name>
</gene>
<comment type="caution">
    <text evidence="1">The sequence shown here is derived from an EMBL/GenBank/DDBJ whole genome shotgun (WGS) entry which is preliminary data.</text>
</comment>
<reference evidence="1 2" key="1">
    <citation type="submission" date="2018-04" db="EMBL/GenBank/DDBJ databases">
        <title>Novel actinobacteria from marine sediment.</title>
        <authorList>
            <person name="Ng Z.Y."/>
            <person name="Tan G.Y.A."/>
        </authorList>
    </citation>
    <scope>NUCLEOTIDE SEQUENCE [LARGE SCALE GENOMIC DNA]</scope>
    <source>
        <strain evidence="1 2">TPS81</strain>
    </source>
</reference>
<dbReference type="RefSeq" id="WP_114433241.1">
    <property type="nucleotide sequence ID" value="NZ_QEIM01000162.1"/>
</dbReference>
<evidence type="ECO:0000313" key="2">
    <source>
        <dbReference type="Proteomes" id="UP000253318"/>
    </source>
</evidence>
<organism evidence="1 2">
    <name type="scientific">Marinitenerispora sediminis</name>
    <dbReference type="NCBI Taxonomy" id="1931232"/>
    <lineage>
        <taxon>Bacteria</taxon>
        <taxon>Bacillati</taxon>
        <taxon>Actinomycetota</taxon>
        <taxon>Actinomycetes</taxon>
        <taxon>Streptosporangiales</taxon>
        <taxon>Nocardiopsidaceae</taxon>
        <taxon>Marinitenerispora</taxon>
    </lineage>
</organism>
<accession>A0A368T6R6</accession>